<reference evidence="2" key="1">
    <citation type="journal article" date="2019" name="Int. J. Syst. Evol. Microbiol.">
        <title>The Global Catalogue of Microorganisms (GCM) 10K type strain sequencing project: providing services to taxonomists for standard genome sequencing and annotation.</title>
        <authorList>
            <consortium name="The Broad Institute Genomics Platform"/>
            <consortium name="The Broad Institute Genome Sequencing Center for Infectious Disease"/>
            <person name="Wu L."/>
            <person name="Ma J."/>
        </authorList>
    </citation>
    <scope>NUCLEOTIDE SEQUENCE [LARGE SCALE GENOMIC DNA]</scope>
    <source>
        <strain evidence="2">CCUG 49339</strain>
    </source>
</reference>
<keyword evidence="2" id="KW-1185">Reference proteome</keyword>
<dbReference type="Proteomes" id="UP001597214">
    <property type="component" value="Unassembled WGS sequence"/>
</dbReference>
<comment type="caution">
    <text evidence="1">The sequence shown here is derived from an EMBL/GenBank/DDBJ whole genome shotgun (WGS) entry which is preliminary data.</text>
</comment>
<organism evidence="1 2">
    <name type="scientific">Bacillus salitolerans</name>
    <dbReference type="NCBI Taxonomy" id="1437434"/>
    <lineage>
        <taxon>Bacteria</taxon>
        <taxon>Bacillati</taxon>
        <taxon>Bacillota</taxon>
        <taxon>Bacilli</taxon>
        <taxon>Bacillales</taxon>
        <taxon>Bacillaceae</taxon>
        <taxon>Bacillus</taxon>
    </lineage>
</organism>
<accession>A0ABW4LSE4</accession>
<gene>
    <name evidence="1" type="ORF">ACFSCX_16290</name>
</gene>
<proteinExistence type="predicted"/>
<name>A0ABW4LSE4_9BACI</name>
<protein>
    <submittedName>
        <fullName evidence="1">Uncharacterized protein</fullName>
    </submittedName>
</protein>
<evidence type="ECO:0000313" key="2">
    <source>
        <dbReference type="Proteomes" id="UP001597214"/>
    </source>
</evidence>
<evidence type="ECO:0000313" key="1">
    <source>
        <dbReference type="EMBL" id="MFD1738095.1"/>
    </source>
</evidence>
<feature type="non-terminal residue" evidence="1">
    <location>
        <position position="1"/>
    </location>
</feature>
<dbReference type="EMBL" id="JBHUEM010000030">
    <property type="protein sequence ID" value="MFD1738095.1"/>
    <property type="molecule type" value="Genomic_DNA"/>
</dbReference>
<sequence length="206" mass="22564">SPDGIAGSKIREKLQATKEYNKLADIVQSEESTWDKVSDALVKMGKMGFDFIIGDDIKTLLDEDASTLDRVIAGLGLTPGGKLVNTGLKLAKMGNKVVLDLQFFSKGKINLSSRDELLDSVSNQKLKNAIDQMYRPDAKIGNGSLADAVRHELKTGELVGGKSHIQKANERIKNLENIIKKQDLNDNDLELAFELLNDLKNALNGK</sequence>